<evidence type="ECO:0000313" key="3">
    <source>
        <dbReference type="Proteomes" id="UP000324222"/>
    </source>
</evidence>
<feature type="region of interest" description="Disordered" evidence="1">
    <location>
        <begin position="49"/>
        <end position="95"/>
    </location>
</feature>
<name>A0A5B7DDD4_PORTR</name>
<reference evidence="2 3" key="1">
    <citation type="submission" date="2019-05" db="EMBL/GenBank/DDBJ databases">
        <title>Another draft genome of Portunus trituberculatus and its Hox gene families provides insights of decapod evolution.</title>
        <authorList>
            <person name="Jeong J.-H."/>
            <person name="Song I."/>
            <person name="Kim S."/>
            <person name="Choi T."/>
            <person name="Kim D."/>
            <person name="Ryu S."/>
            <person name="Kim W."/>
        </authorList>
    </citation>
    <scope>NUCLEOTIDE SEQUENCE [LARGE SCALE GENOMIC DNA]</scope>
    <source>
        <tissue evidence="2">Muscle</tissue>
    </source>
</reference>
<protein>
    <submittedName>
        <fullName evidence="2">Uncharacterized protein</fullName>
    </submittedName>
</protein>
<comment type="caution">
    <text evidence="2">The sequence shown here is derived from an EMBL/GenBank/DDBJ whole genome shotgun (WGS) entry which is preliminary data.</text>
</comment>
<feature type="compositionally biased region" description="Low complexity" evidence="1">
    <location>
        <begin position="1"/>
        <end position="19"/>
    </location>
</feature>
<feature type="compositionally biased region" description="Low complexity" evidence="1">
    <location>
        <begin position="49"/>
        <end position="60"/>
    </location>
</feature>
<evidence type="ECO:0000256" key="1">
    <source>
        <dbReference type="SAM" id="MobiDB-lite"/>
    </source>
</evidence>
<dbReference type="EMBL" id="VSRR010000756">
    <property type="protein sequence ID" value="MPC19274.1"/>
    <property type="molecule type" value="Genomic_DNA"/>
</dbReference>
<proteinExistence type="predicted"/>
<keyword evidence="3" id="KW-1185">Reference proteome</keyword>
<accession>A0A5B7DDD4</accession>
<organism evidence="2 3">
    <name type="scientific">Portunus trituberculatus</name>
    <name type="common">Swimming crab</name>
    <name type="synonym">Neptunus trituberculatus</name>
    <dbReference type="NCBI Taxonomy" id="210409"/>
    <lineage>
        <taxon>Eukaryota</taxon>
        <taxon>Metazoa</taxon>
        <taxon>Ecdysozoa</taxon>
        <taxon>Arthropoda</taxon>
        <taxon>Crustacea</taxon>
        <taxon>Multicrustacea</taxon>
        <taxon>Malacostraca</taxon>
        <taxon>Eumalacostraca</taxon>
        <taxon>Eucarida</taxon>
        <taxon>Decapoda</taxon>
        <taxon>Pleocyemata</taxon>
        <taxon>Brachyura</taxon>
        <taxon>Eubrachyura</taxon>
        <taxon>Portunoidea</taxon>
        <taxon>Portunidae</taxon>
        <taxon>Portuninae</taxon>
        <taxon>Portunus</taxon>
    </lineage>
</organism>
<dbReference type="AlphaFoldDB" id="A0A5B7DDD4"/>
<gene>
    <name evidence="2" type="ORF">E2C01_012186</name>
</gene>
<dbReference type="Proteomes" id="UP000324222">
    <property type="component" value="Unassembled WGS sequence"/>
</dbReference>
<evidence type="ECO:0000313" key="2">
    <source>
        <dbReference type="EMBL" id="MPC19274.1"/>
    </source>
</evidence>
<sequence>MLRGSTSPACPACPATPAAFSRSHGGKGEGEGHMFFVLVLKITTTTNTTTSITNTSTTTTGPPQLGLAFTLPPNPSRTQLSPQAAPRPTRSHPLL</sequence>
<feature type="region of interest" description="Disordered" evidence="1">
    <location>
        <begin position="1"/>
        <end position="28"/>
    </location>
</feature>